<feature type="transmembrane region" description="Helical" evidence="1">
    <location>
        <begin position="42"/>
        <end position="65"/>
    </location>
</feature>
<reference evidence="2" key="1">
    <citation type="submission" date="2022-01" db="EMBL/GenBank/DDBJ databases">
        <title>Comparative genomics reveals a dynamic genome evolution in the ectomycorrhizal milk-cap (Lactarius) mushrooms.</title>
        <authorList>
            <consortium name="DOE Joint Genome Institute"/>
            <person name="Lebreton A."/>
            <person name="Tang N."/>
            <person name="Kuo A."/>
            <person name="LaButti K."/>
            <person name="Drula E."/>
            <person name="Barry K."/>
            <person name="Clum A."/>
            <person name="Lipzen A."/>
            <person name="Mousain D."/>
            <person name="Ng V."/>
            <person name="Wang R."/>
            <person name="Wang X."/>
            <person name="Dai Y."/>
            <person name="Henrissat B."/>
            <person name="Grigoriev I.V."/>
            <person name="Guerin-Laguette A."/>
            <person name="Yu F."/>
            <person name="Martin F.M."/>
        </authorList>
    </citation>
    <scope>NUCLEOTIDE SEQUENCE</scope>
    <source>
        <strain evidence="2">QP</strain>
    </source>
</reference>
<comment type="caution">
    <text evidence="2">The sequence shown here is derived from an EMBL/GenBank/DDBJ whole genome shotgun (WGS) entry which is preliminary data.</text>
</comment>
<accession>A0AAD4Q8J9</accession>
<dbReference type="GO" id="GO:0006506">
    <property type="term" value="P:GPI anchor biosynthetic process"/>
    <property type="evidence" value="ECO:0007669"/>
    <property type="project" value="InterPro"/>
</dbReference>
<name>A0AAD4Q8J9_9AGAM</name>
<dbReference type="GO" id="GO:0005783">
    <property type="term" value="C:endoplasmic reticulum"/>
    <property type="evidence" value="ECO:0007669"/>
    <property type="project" value="TreeGrafter"/>
</dbReference>
<evidence type="ECO:0000256" key="1">
    <source>
        <dbReference type="SAM" id="Phobius"/>
    </source>
</evidence>
<evidence type="ECO:0000313" key="2">
    <source>
        <dbReference type="EMBL" id="KAH8980798.1"/>
    </source>
</evidence>
<dbReference type="GO" id="GO:0016740">
    <property type="term" value="F:transferase activity"/>
    <property type="evidence" value="ECO:0007669"/>
    <property type="project" value="UniProtKB-KW"/>
</dbReference>
<dbReference type="InterPro" id="IPR007720">
    <property type="entry name" value="PigQ/GPI1"/>
</dbReference>
<keyword evidence="2" id="KW-0808">Transferase</keyword>
<evidence type="ECO:0000313" key="3">
    <source>
        <dbReference type="Proteomes" id="UP001201163"/>
    </source>
</evidence>
<sequence>VLKGVLSYQTFALRSLWNLFRGKRFNVLHRRTDSWHYEVDQLILGTLLFTLFTFSLPTLLTYALLFSLMRSGVVMTCGAMSIATDLMNQFPLFPLLLRIKDPRRLPGTVYFRMMGDTLVLEAPDRLLKSSDFIGSSYDILNCSTSTKKVSLMLDPLNTLL</sequence>
<proteinExistence type="predicted"/>
<organism evidence="2 3">
    <name type="scientific">Lactarius akahatsu</name>
    <dbReference type="NCBI Taxonomy" id="416441"/>
    <lineage>
        <taxon>Eukaryota</taxon>
        <taxon>Fungi</taxon>
        <taxon>Dikarya</taxon>
        <taxon>Basidiomycota</taxon>
        <taxon>Agaricomycotina</taxon>
        <taxon>Agaricomycetes</taxon>
        <taxon>Russulales</taxon>
        <taxon>Russulaceae</taxon>
        <taxon>Lactarius</taxon>
    </lineage>
</organism>
<dbReference type="AlphaFoldDB" id="A0AAD4Q8J9"/>
<dbReference type="PANTHER" id="PTHR21329:SF3">
    <property type="entry name" value="PHOSPHATIDYLINOSITOL N-ACETYLGLUCOSAMINYLTRANSFERASE SUBUNIT Q"/>
    <property type="match status" value="1"/>
</dbReference>
<dbReference type="PANTHER" id="PTHR21329">
    <property type="entry name" value="PHOSPHATIDYLINOSITOL N-ACETYLGLUCOSAMINYLTRANSFERASE SUBUNIT Q-RELATED"/>
    <property type="match status" value="1"/>
</dbReference>
<gene>
    <name evidence="2" type="ORF">EDB92DRAFT_223839</name>
</gene>
<dbReference type="EMBL" id="JAKELL010000128">
    <property type="protein sequence ID" value="KAH8980798.1"/>
    <property type="molecule type" value="Genomic_DNA"/>
</dbReference>
<keyword evidence="3" id="KW-1185">Reference proteome</keyword>
<dbReference type="Proteomes" id="UP001201163">
    <property type="component" value="Unassembled WGS sequence"/>
</dbReference>
<keyword evidence="1" id="KW-1133">Transmembrane helix</keyword>
<dbReference type="GO" id="GO:0016020">
    <property type="term" value="C:membrane"/>
    <property type="evidence" value="ECO:0007669"/>
    <property type="project" value="InterPro"/>
</dbReference>
<keyword evidence="1" id="KW-0472">Membrane</keyword>
<keyword evidence="1" id="KW-0812">Transmembrane</keyword>
<dbReference type="Pfam" id="PF05024">
    <property type="entry name" value="Gpi1"/>
    <property type="match status" value="1"/>
</dbReference>
<feature type="non-terminal residue" evidence="2">
    <location>
        <position position="1"/>
    </location>
</feature>
<protein>
    <submittedName>
        <fullName evidence="2">N-acetylglucosaminyl transferase component-domain-containing protein</fullName>
    </submittedName>
</protein>